<dbReference type="InterPro" id="IPR050464">
    <property type="entry name" value="Zeta_carotene_desat/Oxidored"/>
</dbReference>
<name>A0A090G3E4_MESPL</name>
<dbReference type="InterPro" id="IPR002937">
    <property type="entry name" value="Amino_oxidase"/>
</dbReference>
<feature type="binding site" evidence="3">
    <location>
        <position position="23"/>
    </location>
    <ligand>
        <name>FAD</name>
        <dbReference type="ChEBI" id="CHEBI:57692"/>
    </ligand>
</feature>
<dbReference type="PANTHER" id="PTHR42923:SF17">
    <property type="entry name" value="AMINE OXIDASE DOMAIN-CONTAINING PROTEIN"/>
    <property type="match status" value="1"/>
</dbReference>
<gene>
    <name evidence="5" type="ORF">MPL3365_200135</name>
</gene>
<feature type="domain" description="Amine oxidase" evidence="4">
    <location>
        <begin position="22"/>
        <end position="291"/>
    </location>
</feature>
<dbReference type="Gene3D" id="3.30.70.1990">
    <property type="match status" value="1"/>
</dbReference>
<dbReference type="InterPro" id="IPR001613">
    <property type="entry name" value="Flavin_amine_oxidase"/>
</dbReference>
<reference evidence="5 6" key="1">
    <citation type="submission" date="2014-08" db="EMBL/GenBank/DDBJ databases">
        <authorList>
            <person name="Moulin Lionel"/>
        </authorList>
    </citation>
    <scope>NUCLEOTIDE SEQUENCE [LARGE SCALE GENOMIC DNA]</scope>
</reference>
<evidence type="ECO:0000256" key="2">
    <source>
        <dbReference type="ARBA" id="ARBA00023002"/>
    </source>
</evidence>
<dbReference type="PANTHER" id="PTHR42923">
    <property type="entry name" value="PROTOPORPHYRINOGEN OXIDASE"/>
    <property type="match status" value="1"/>
</dbReference>
<protein>
    <recommendedName>
        <fullName evidence="4">Amine oxidase domain-containing protein</fullName>
    </recommendedName>
</protein>
<proteinExistence type="predicted"/>
<evidence type="ECO:0000313" key="6">
    <source>
        <dbReference type="Proteomes" id="UP000046122"/>
    </source>
</evidence>
<dbReference type="EMBL" id="CCNE01000013">
    <property type="protein sequence ID" value="CDX55561.1"/>
    <property type="molecule type" value="Genomic_DNA"/>
</dbReference>
<keyword evidence="2" id="KW-0560">Oxidoreductase</keyword>
<organism evidence="5 6">
    <name type="scientific">Mesorhizobium plurifarium</name>
    <dbReference type="NCBI Taxonomy" id="69974"/>
    <lineage>
        <taxon>Bacteria</taxon>
        <taxon>Pseudomonadati</taxon>
        <taxon>Pseudomonadota</taxon>
        <taxon>Alphaproteobacteria</taxon>
        <taxon>Hyphomicrobiales</taxon>
        <taxon>Phyllobacteriaceae</taxon>
        <taxon>Mesorhizobium</taxon>
    </lineage>
</organism>
<dbReference type="Proteomes" id="UP000046122">
    <property type="component" value="Unassembled WGS sequence"/>
</dbReference>
<evidence type="ECO:0000313" key="5">
    <source>
        <dbReference type="EMBL" id="CDX55561.1"/>
    </source>
</evidence>
<feature type="binding site" evidence="3">
    <location>
        <begin position="41"/>
        <end position="42"/>
    </location>
    <ligand>
        <name>FAD</name>
        <dbReference type="ChEBI" id="CHEBI:57692"/>
    </ligand>
</feature>
<evidence type="ECO:0000259" key="4">
    <source>
        <dbReference type="Pfam" id="PF01593"/>
    </source>
</evidence>
<dbReference type="Gene3D" id="3.50.50.60">
    <property type="entry name" value="FAD/NAD(P)-binding domain"/>
    <property type="match status" value="1"/>
</dbReference>
<dbReference type="Pfam" id="PF01593">
    <property type="entry name" value="Amino_oxidase"/>
    <property type="match status" value="1"/>
</dbReference>
<dbReference type="GO" id="GO:0016491">
    <property type="term" value="F:oxidoreductase activity"/>
    <property type="evidence" value="ECO:0007669"/>
    <property type="project" value="UniProtKB-KW"/>
</dbReference>
<dbReference type="PRINTS" id="PR00757">
    <property type="entry name" value="AMINEOXDASEF"/>
</dbReference>
<dbReference type="Gene3D" id="1.10.405.20">
    <property type="match status" value="1"/>
</dbReference>
<evidence type="ECO:0000256" key="3">
    <source>
        <dbReference type="PIRSR" id="PIRSR601613-1"/>
    </source>
</evidence>
<evidence type="ECO:0000256" key="1">
    <source>
        <dbReference type="ARBA" id="ARBA00001974"/>
    </source>
</evidence>
<dbReference type="AlphaFoldDB" id="A0A090G3E4"/>
<dbReference type="InterPro" id="IPR036188">
    <property type="entry name" value="FAD/NAD-bd_sf"/>
</dbReference>
<accession>A0A090G3E4</accession>
<comment type="cofactor">
    <cofactor evidence="1">
        <name>FAD</name>
        <dbReference type="ChEBI" id="CHEBI:57692"/>
    </cofactor>
</comment>
<dbReference type="SUPFAM" id="SSF51905">
    <property type="entry name" value="FAD/NAD(P)-binding domain"/>
    <property type="match status" value="1"/>
</dbReference>
<feature type="binding site" evidence="3">
    <location>
        <position position="237"/>
    </location>
    <ligand>
        <name>FAD</name>
        <dbReference type="ChEBI" id="CHEBI:57692"/>
    </ligand>
</feature>
<sequence>MAGAVHLETDKPMDIAVIGSGISGMSAAWLLSTRHKVSLFEADRRLGGHSNTVDAGGTPVDTGFIVYNDLTYPNLTALFDHLGVRTKASEMSFAVSLDGGRLEYSGTGLGGLLAQPSNVGRLRFWQMLKELLRFYREAPYDIAHIGEISLAEYLNAKGYGAAFRDDHLYPMAAAIWSTPAAEVGGYPAAAFIRFCENHGLLKLAGRPIWRTVDGGSRKYVERLAKSLASRAFVGRGVRSITRSGVAVWLTDMEGVVQRFDHVLIATHADQALRMLSDPSHDEARLLGSFRYSRNEAVLHSDPRLMPRRKRAWSSWNYLTETQGETRKLSVTYWMNRLQSLPDDEQLFVTLNPVVEPEINMVRHREIYEHPIFDSAAMRAQRELWSLQGSRKTWFCGAYFGDGFHEDGLQAGLAVAEALGGVRRPWSVTNESGRIHISEAATRHNLAAA</sequence>